<organism evidence="3 4">
    <name type="scientific">Catonella massiliensis</name>
    <dbReference type="NCBI Taxonomy" id="2799636"/>
    <lineage>
        <taxon>Bacteria</taxon>
        <taxon>Bacillati</taxon>
        <taxon>Bacillota</taxon>
        <taxon>Clostridia</taxon>
        <taxon>Lachnospirales</taxon>
        <taxon>Lachnospiraceae</taxon>
        <taxon>Catonella</taxon>
    </lineage>
</organism>
<accession>A0ABS1IZE7</accession>
<evidence type="ECO:0008006" key="5">
    <source>
        <dbReference type="Google" id="ProtNLM"/>
    </source>
</evidence>
<feature type="region of interest" description="Disordered" evidence="1">
    <location>
        <begin position="101"/>
        <end position="150"/>
    </location>
</feature>
<gene>
    <name evidence="3" type="ORF">JJN12_05590</name>
</gene>
<protein>
    <recommendedName>
        <fullName evidence="5">AlgX/AlgJ SGNH hydrolase-like domain-containing protein</fullName>
    </recommendedName>
</protein>
<evidence type="ECO:0000313" key="3">
    <source>
        <dbReference type="EMBL" id="MBK5897261.1"/>
    </source>
</evidence>
<evidence type="ECO:0000256" key="2">
    <source>
        <dbReference type="SAM" id="Phobius"/>
    </source>
</evidence>
<dbReference type="RefSeq" id="WP_208428756.1">
    <property type="nucleotide sequence ID" value="NZ_JAEPRJ010000001.1"/>
</dbReference>
<proteinExistence type="predicted"/>
<dbReference type="Pfam" id="PF14286">
    <property type="entry name" value="DHHW"/>
    <property type="match status" value="2"/>
</dbReference>
<dbReference type="Proteomes" id="UP000604730">
    <property type="component" value="Unassembled WGS sequence"/>
</dbReference>
<dbReference type="EMBL" id="JAEPRJ010000001">
    <property type="protein sequence ID" value="MBK5897261.1"/>
    <property type="molecule type" value="Genomic_DNA"/>
</dbReference>
<feature type="compositionally biased region" description="Polar residues" evidence="1">
    <location>
        <begin position="141"/>
        <end position="150"/>
    </location>
</feature>
<dbReference type="InterPro" id="IPR025945">
    <property type="entry name" value="DHHW"/>
</dbReference>
<comment type="caution">
    <text evidence="3">The sequence shown here is derived from an EMBL/GenBank/DDBJ whole genome shotgun (WGS) entry which is preliminary data.</text>
</comment>
<keyword evidence="2" id="KW-0472">Membrane</keyword>
<evidence type="ECO:0000256" key="1">
    <source>
        <dbReference type="SAM" id="MobiDB-lite"/>
    </source>
</evidence>
<reference evidence="3 4" key="1">
    <citation type="submission" date="2021-01" db="EMBL/GenBank/DDBJ databases">
        <title>Isolation and description of Catonella massiliensis sp. nov., a novel Catonella species, isolated from a stable periodontitis subject.</title>
        <authorList>
            <person name="Antezack A."/>
            <person name="Boxberger M."/>
            <person name="La Scola B."/>
            <person name="Monnet-Corti V."/>
        </authorList>
    </citation>
    <scope>NUCLEOTIDE SEQUENCE [LARGE SCALE GENOMIC DNA]</scope>
    <source>
        <strain evidence="3 4">Marseille-Q4567</strain>
    </source>
</reference>
<keyword evidence="4" id="KW-1185">Reference proteome</keyword>
<name>A0ABS1IZE7_9FIRM</name>
<feature type="compositionally biased region" description="Acidic residues" evidence="1">
    <location>
        <begin position="120"/>
        <end position="137"/>
    </location>
</feature>
<keyword evidence="2" id="KW-1133">Transmembrane helix</keyword>
<sequence length="495" mass="55945">MNEKNIWHKIRVALMSITVMVFMIIGFLIFIRPTESELEKRKLAVFPSPTTRTVLDGSFFKDIVTWYADTYPLREKMIAFQSNAEEIYGIRDTVIYGDTGQTADAIPSGNEETAPIISNIDEETSDNTVDESTSDEDNSTRQEQNIDNASTSAVKEIAENATVSGSADTVTKSNENINVQNKKENSKDKPLKDGTLKVQPEVAGTVYIAENRGFTLYYFYKKGADLYASMLNTVAKKVENTASLYDIVVPNSFGVNLDEDIQKSMNTSNQGEAIDYIYKRLNPSIKTVETYKQLRNHNSEYLYFKTDHHWTALGAYYVYRSFCEVKGITPHELKDYKKKEFPDFLGSFYAYSNQSKALAKNPDTVEAYIPIATNKETITPREGKPYTYEIISDANKFSAANKYLAFIGGDQPLIEIKNPKLSDDSSCIIIKESYGNAFVPFLVDHYQHVYVVDYRYYTGNVVNLAKKHSNTDIVFLNNTAATSVEKSKLMLGIFK</sequence>
<evidence type="ECO:0000313" key="4">
    <source>
        <dbReference type="Proteomes" id="UP000604730"/>
    </source>
</evidence>
<keyword evidence="2" id="KW-0812">Transmembrane</keyword>
<feature type="transmembrane region" description="Helical" evidence="2">
    <location>
        <begin position="12"/>
        <end position="31"/>
    </location>
</feature>